<accession>A0AAU7DRH3</accession>
<feature type="domain" description="Putative collagen-binding" evidence="1">
    <location>
        <begin position="396"/>
        <end position="487"/>
    </location>
</feature>
<dbReference type="InterPro" id="IPR025277">
    <property type="entry name" value="Apiosidase-like_cat_dom"/>
</dbReference>
<dbReference type="InterPro" id="IPR024749">
    <property type="entry name" value="Collagen-bd_put"/>
</dbReference>
<organism evidence="3">
    <name type="scientific">Telmatobacter sp. DSM 110680</name>
    <dbReference type="NCBI Taxonomy" id="3036704"/>
    <lineage>
        <taxon>Bacteria</taxon>
        <taxon>Pseudomonadati</taxon>
        <taxon>Acidobacteriota</taxon>
        <taxon>Terriglobia</taxon>
        <taxon>Terriglobales</taxon>
        <taxon>Acidobacteriaceae</taxon>
        <taxon>Telmatobacter</taxon>
    </lineage>
</organism>
<dbReference type="PANTHER" id="PTHR37836">
    <property type="entry name" value="LMO1036 PROTEIN"/>
    <property type="match status" value="1"/>
</dbReference>
<gene>
    <name evidence="3" type="ORF">P8935_11475</name>
</gene>
<dbReference type="InterPro" id="IPR006311">
    <property type="entry name" value="TAT_signal"/>
</dbReference>
<dbReference type="PROSITE" id="PS51318">
    <property type="entry name" value="TAT"/>
    <property type="match status" value="1"/>
</dbReference>
<protein>
    <submittedName>
        <fullName evidence="3">Glycoside hydrolase family 140 protein</fullName>
    </submittedName>
</protein>
<keyword evidence="3" id="KW-0378">Hydrolase</keyword>
<dbReference type="SUPFAM" id="SSF51445">
    <property type="entry name" value="(Trans)glycosidases"/>
    <property type="match status" value="1"/>
</dbReference>
<dbReference type="Pfam" id="PF13204">
    <property type="entry name" value="Apiosidase"/>
    <property type="match status" value="1"/>
</dbReference>
<dbReference type="Gene3D" id="3.20.20.80">
    <property type="entry name" value="Glycosidases"/>
    <property type="match status" value="1"/>
</dbReference>
<dbReference type="InterPro" id="IPR017853">
    <property type="entry name" value="GH"/>
</dbReference>
<proteinExistence type="predicted"/>
<evidence type="ECO:0000313" key="3">
    <source>
        <dbReference type="EMBL" id="XBH19914.1"/>
    </source>
</evidence>
<feature type="domain" description="Apiosidase-like catalytic" evidence="2">
    <location>
        <begin position="44"/>
        <end position="393"/>
    </location>
</feature>
<dbReference type="PANTHER" id="PTHR37836:SF3">
    <property type="entry name" value="ENDOGLUCANASE"/>
    <property type="match status" value="1"/>
</dbReference>
<dbReference type="AlphaFoldDB" id="A0AAU7DRH3"/>
<reference evidence="3" key="1">
    <citation type="submission" date="2023-03" db="EMBL/GenBank/DDBJ databases">
        <title>Edaphobacter sp.</title>
        <authorList>
            <person name="Huber K.J."/>
            <person name="Papendorf J."/>
            <person name="Pilke C."/>
            <person name="Bunk B."/>
            <person name="Sproeer C."/>
            <person name="Pester M."/>
        </authorList>
    </citation>
    <scope>NUCLEOTIDE SEQUENCE</scope>
    <source>
        <strain evidence="3">DSM 110680</strain>
    </source>
</reference>
<name>A0AAU7DRH3_9BACT</name>
<dbReference type="GO" id="GO:0016787">
    <property type="term" value="F:hydrolase activity"/>
    <property type="evidence" value="ECO:0007669"/>
    <property type="project" value="UniProtKB-KW"/>
</dbReference>
<dbReference type="RefSeq" id="WP_348265136.1">
    <property type="nucleotide sequence ID" value="NZ_CP121196.1"/>
</dbReference>
<evidence type="ECO:0000259" key="2">
    <source>
        <dbReference type="Pfam" id="PF13204"/>
    </source>
</evidence>
<sequence length="500" mass="55890">MDRRTFLGSAVAALGAETIAGVSVAEPLRSAMANPMPRIRVHSDGHLLSTEDGQPFFWMGDTAWELIHHTTREEASYYLHTRSRQGFTVIQTVVLSEFNGITEPSALGLKPLIDNDPRRPNPAYFDRVAEIVDEAAANGLYVALVPIWGDKLTAPWGSGPRLFRLDNLSDAHSFASYLAQRLGDRTNVLWILGGDRPPRLKGMNNDYLQEMGRSAGFPSDQDWTPIWREVASGLEEGLGRKPIIVYHPQGGKESSSVFLHNEPWLSINGMQSGHGGGHDIPVWEWIARDYAITPVKPTLDLEPNYEDHPYNPWPEWDPATGYFRDIDVRKQVYRSVFAGACGVTYGHHAVWGFANARNGTINHADRDWIDATQRPAGRQMQYLRALIESRPFFRRIPDQSVILGDAGIGGEHMQATRDREGSYAFVYFPINDLDATVDLGKLKASRIRAWWFDPRTGIGTLIGVMDGGKEKQFRTPSYGPDWVLVLDDASAEFPPPGLLR</sequence>
<dbReference type="EMBL" id="CP121196">
    <property type="protein sequence ID" value="XBH19914.1"/>
    <property type="molecule type" value="Genomic_DNA"/>
</dbReference>
<dbReference type="Pfam" id="PF12904">
    <property type="entry name" value="Collagen_bind_2"/>
    <property type="match status" value="1"/>
</dbReference>
<evidence type="ECO:0000259" key="1">
    <source>
        <dbReference type="Pfam" id="PF12904"/>
    </source>
</evidence>